<proteinExistence type="predicted"/>
<dbReference type="RefSeq" id="XP_008084702.1">
    <property type="nucleotide sequence ID" value="XM_008086511.1"/>
</dbReference>
<evidence type="ECO:0000313" key="1">
    <source>
        <dbReference type="EMBL" id="EPE28794.1"/>
    </source>
</evidence>
<keyword evidence="2" id="KW-1185">Reference proteome</keyword>
<reference evidence="1 2" key="1">
    <citation type="journal article" date="2013" name="BMC Genomics">
        <title>Genomics-driven discovery of the pneumocandin biosynthetic gene cluster in the fungus Glarea lozoyensis.</title>
        <authorList>
            <person name="Chen L."/>
            <person name="Yue Q."/>
            <person name="Zhang X."/>
            <person name="Xiang M."/>
            <person name="Wang C."/>
            <person name="Li S."/>
            <person name="Che Y."/>
            <person name="Ortiz-Lopez F.J."/>
            <person name="Bills G.F."/>
            <person name="Liu X."/>
            <person name="An Z."/>
        </authorList>
    </citation>
    <scope>NUCLEOTIDE SEQUENCE [LARGE SCALE GENOMIC DNA]</scope>
    <source>
        <strain evidence="2">ATCC 20868 / MF5171</strain>
    </source>
</reference>
<dbReference type="Proteomes" id="UP000016922">
    <property type="component" value="Unassembled WGS sequence"/>
</dbReference>
<dbReference type="AlphaFoldDB" id="S3CV16"/>
<dbReference type="EMBL" id="KE145368">
    <property type="protein sequence ID" value="EPE28794.1"/>
    <property type="molecule type" value="Genomic_DNA"/>
</dbReference>
<protein>
    <submittedName>
        <fullName evidence="1">Uncharacterized protein</fullName>
    </submittedName>
</protein>
<sequence length="49" mass="5041">MYLWKTSGFAVAMNLTCLSSSAGASSNLRQARASIAAGSTAGVIRFITT</sequence>
<dbReference type="GeneID" id="19468962"/>
<evidence type="ECO:0000313" key="2">
    <source>
        <dbReference type="Proteomes" id="UP000016922"/>
    </source>
</evidence>
<organism evidence="1 2">
    <name type="scientific">Glarea lozoyensis (strain ATCC 20868 / MF5171)</name>
    <dbReference type="NCBI Taxonomy" id="1116229"/>
    <lineage>
        <taxon>Eukaryota</taxon>
        <taxon>Fungi</taxon>
        <taxon>Dikarya</taxon>
        <taxon>Ascomycota</taxon>
        <taxon>Pezizomycotina</taxon>
        <taxon>Leotiomycetes</taxon>
        <taxon>Helotiales</taxon>
        <taxon>Helotiaceae</taxon>
        <taxon>Glarea</taxon>
    </lineage>
</organism>
<dbReference type="HOGENOM" id="CLU_3143207_0_0_1"/>
<dbReference type="KEGG" id="glz:GLAREA_09915"/>
<accession>S3CV16</accession>
<gene>
    <name evidence="1" type="ORF">GLAREA_09915</name>
</gene>
<name>S3CV16_GLAL2</name>